<evidence type="ECO:0000313" key="2">
    <source>
        <dbReference type="EMBL" id="OXS41021.1"/>
    </source>
</evidence>
<accession>A0A231Q1L9</accession>
<dbReference type="RefSeq" id="WP_094075269.1">
    <property type="nucleotide sequence ID" value="NZ_LUGO01000035.1"/>
</dbReference>
<dbReference type="GO" id="GO:0003677">
    <property type="term" value="F:DNA binding"/>
    <property type="evidence" value="ECO:0007669"/>
    <property type="project" value="InterPro"/>
</dbReference>
<evidence type="ECO:0000313" key="3">
    <source>
        <dbReference type="Proteomes" id="UP000215261"/>
    </source>
</evidence>
<sequence>MNDLVIMHDKQAVTTSLKVAEVFEKKHQHVMEAIRKLTVENSTVRKMFGEDSYLNSRNQKQPMYYMNRDGFTLLAMGFTGSKVMEFKLKYIEAFNRMEQALKEQQATPFKLPQNYHEALLQLAEQVEINEANQPKVDYYDEFLNNKGLITTTLIAKQYGMSAVELNKFLHAKGVIYKESGKKAWVLYANYAGLGLADYEEFAPNERTIRKTLKWTAKGERFIRDLLAEEGIKTNTQLAEEVALSEPEIEYDGPYFSASEIAWQLRLPNEWVKIIGELANREHLKPIFNNQNIFCRKNFDEYGRLRWEYTKYGARKIEAAINEELSKNVG</sequence>
<feature type="domain" description="Antirepressor protein C-terminal" evidence="1">
    <location>
        <begin position="129"/>
        <end position="228"/>
    </location>
</feature>
<dbReference type="NCBIfam" id="TIGR02681">
    <property type="entry name" value="phage_pRha"/>
    <property type="match status" value="1"/>
</dbReference>
<protein>
    <recommendedName>
        <fullName evidence="1">Antirepressor protein C-terminal domain-containing protein</fullName>
    </recommendedName>
</protein>
<dbReference type="Pfam" id="PF03374">
    <property type="entry name" value="ANT"/>
    <property type="match status" value="1"/>
</dbReference>
<gene>
    <name evidence="2" type="ORF">AYP69_03365</name>
</gene>
<dbReference type="EMBL" id="LUGO01000035">
    <property type="protein sequence ID" value="OXS41021.1"/>
    <property type="molecule type" value="Genomic_DNA"/>
</dbReference>
<comment type="caution">
    <text evidence="2">The sequence shown here is derived from an EMBL/GenBank/DDBJ whole genome shotgun (WGS) entry which is preliminary data.</text>
</comment>
<name>A0A231Q1L9_9LACO</name>
<dbReference type="Proteomes" id="UP000215261">
    <property type="component" value="Unassembled WGS sequence"/>
</dbReference>
<evidence type="ECO:0000259" key="1">
    <source>
        <dbReference type="Pfam" id="PF03374"/>
    </source>
</evidence>
<reference evidence="2 3" key="1">
    <citation type="submission" date="2016-03" db="EMBL/GenBank/DDBJ databases">
        <title>Sequencing of Lactobacillus Species from Commercial Turkeys.</title>
        <authorList>
            <person name="Johnson T.J."/>
            <person name="Youmans B.P."/>
            <person name="Case K.A."/>
        </authorList>
    </citation>
    <scope>NUCLEOTIDE SEQUENCE [LARGE SCALE GENOMIC DNA]</scope>
    <source>
        <strain evidence="2 3">UMNLA1</strain>
    </source>
</reference>
<organism evidence="2 3">
    <name type="scientific">Ligilactobacillus agilis</name>
    <dbReference type="NCBI Taxonomy" id="1601"/>
    <lineage>
        <taxon>Bacteria</taxon>
        <taxon>Bacillati</taxon>
        <taxon>Bacillota</taxon>
        <taxon>Bacilli</taxon>
        <taxon>Lactobacillales</taxon>
        <taxon>Lactobacillaceae</taxon>
        <taxon>Ligilactobacillus</taxon>
    </lineage>
</organism>
<proteinExistence type="predicted"/>
<dbReference type="AlphaFoldDB" id="A0A231Q1L9"/>
<dbReference type="InterPro" id="IPR005039">
    <property type="entry name" value="Ant_C"/>
</dbReference>
<dbReference type="Pfam" id="PF09669">
    <property type="entry name" value="Phage_pRha"/>
    <property type="match status" value="1"/>
</dbReference>
<dbReference type="InterPro" id="IPR014054">
    <property type="entry name" value="Phage_regulatory_Rha"/>
</dbReference>